<proteinExistence type="predicted"/>
<sequence>MTTTQDITFTLRALAHLLRYPDAAMRARLPDVHAALRAEGAAGAARRAELDALMDRLLAEGLDAEAAYVDLFDRGRGTALHLFEHVHGDSRDRGPAMVDLVRTYEQAGLLLDPAELPDHLTVLLEYASTQPAREARAFVGEFAHILRSIAAALQRRGSDYAAVLAALLELAGEPAAEGDAGACADDEPLDTSWEEPAAFGGCSTQGQAVPAGPGQPQPVHLVRRTPPAAAR</sequence>
<dbReference type="EMBL" id="JAZIBG010000017">
    <property type="protein sequence ID" value="MEF7613310.1"/>
    <property type="molecule type" value="Genomic_DNA"/>
</dbReference>
<dbReference type="Proteomes" id="UP001336250">
    <property type="component" value="Unassembled WGS sequence"/>
</dbReference>
<dbReference type="InterPro" id="IPR003765">
    <property type="entry name" value="NO3_reductase_chaperone_NarJ"/>
</dbReference>
<dbReference type="AlphaFoldDB" id="A0AAW9QE17"/>
<dbReference type="InterPro" id="IPR036411">
    <property type="entry name" value="TorD-like_sf"/>
</dbReference>
<dbReference type="RefSeq" id="WP_332288254.1">
    <property type="nucleotide sequence ID" value="NZ_JAZIBG010000017.1"/>
</dbReference>
<dbReference type="GO" id="GO:0042128">
    <property type="term" value="P:nitrate assimilation"/>
    <property type="evidence" value="ECO:0007669"/>
    <property type="project" value="UniProtKB-KW"/>
</dbReference>
<dbReference type="GO" id="GO:0016530">
    <property type="term" value="F:metallochaperone activity"/>
    <property type="evidence" value="ECO:0007669"/>
    <property type="project" value="TreeGrafter"/>
</dbReference>
<dbReference type="PANTHER" id="PTHR43680">
    <property type="entry name" value="NITRATE REDUCTASE MOLYBDENUM COFACTOR ASSEMBLY CHAPERONE"/>
    <property type="match status" value="1"/>
</dbReference>
<keyword evidence="4" id="KW-1185">Reference proteome</keyword>
<dbReference type="GO" id="GO:0051082">
    <property type="term" value="F:unfolded protein binding"/>
    <property type="evidence" value="ECO:0007669"/>
    <property type="project" value="InterPro"/>
</dbReference>
<dbReference type="NCBIfam" id="TIGR00684">
    <property type="entry name" value="narJ"/>
    <property type="match status" value="1"/>
</dbReference>
<dbReference type="Gene3D" id="1.10.3480.10">
    <property type="entry name" value="TorD-like"/>
    <property type="match status" value="1"/>
</dbReference>
<evidence type="ECO:0000256" key="1">
    <source>
        <dbReference type="ARBA" id="ARBA00023063"/>
    </source>
</evidence>
<keyword evidence="1" id="KW-0534">Nitrate assimilation</keyword>
<reference evidence="3 4" key="1">
    <citation type="submission" date="2024-02" db="EMBL/GenBank/DDBJ databases">
        <title>Genome sequence of Aquincola sp. MAHUQ-54.</title>
        <authorList>
            <person name="Huq M.A."/>
        </authorList>
    </citation>
    <scope>NUCLEOTIDE SEQUENCE [LARGE SCALE GENOMIC DNA]</scope>
    <source>
        <strain evidence="3 4">MAHUQ-54</strain>
    </source>
</reference>
<dbReference type="PANTHER" id="PTHR43680:SF2">
    <property type="entry name" value="NITRATE REDUCTASE MOLYBDENUM COFACTOR ASSEMBLY CHAPERONE NARJ"/>
    <property type="match status" value="1"/>
</dbReference>
<name>A0AAW9QE17_9BURK</name>
<evidence type="ECO:0000313" key="3">
    <source>
        <dbReference type="EMBL" id="MEF7613310.1"/>
    </source>
</evidence>
<dbReference type="InterPro" id="IPR020945">
    <property type="entry name" value="DMSO/NO3_reduct_chaperone"/>
</dbReference>
<gene>
    <name evidence="3" type="primary">narJ</name>
    <name evidence="3" type="ORF">V4F39_05250</name>
</gene>
<feature type="compositionally biased region" description="Acidic residues" evidence="2">
    <location>
        <begin position="184"/>
        <end position="193"/>
    </location>
</feature>
<accession>A0AAW9QE17</accession>
<dbReference type="SUPFAM" id="SSF89155">
    <property type="entry name" value="TorD-like"/>
    <property type="match status" value="1"/>
</dbReference>
<evidence type="ECO:0000256" key="2">
    <source>
        <dbReference type="SAM" id="MobiDB-lite"/>
    </source>
</evidence>
<feature type="compositionally biased region" description="Low complexity" evidence="2">
    <location>
        <begin position="205"/>
        <end position="219"/>
    </location>
</feature>
<organism evidence="3 4">
    <name type="scientific">Aquincola agrisoli</name>
    <dbReference type="NCBI Taxonomy" id="3119538"/>
    <lineage>
        <taxon>Bacteria</taxon>
        <taxon>Pseudomonadati</taxon>
        <taxon>Pseudomonadota</taxon>
        <taxon>Betaproteobacteria</taxon>
        <taxon>Burkholderiales</taxon>
        <taxon>Sphaerotilaceae</taxon>
        <taxon>Aquincola</taxon>
    </lineage>
</organism>
<dbReference type="Pfam" id="PF02613">
    <property type="entry name" value="Nitrate_red_del"/>
    <property type="match status" value="1"/>
</dbReference>
<protein>
    <submittedName>
        <fullName evidence="3">Nitrate reductase molybdenum cofactor assembly chaperone</fullName>
    </submittedName>
</protein>
<feature type="region of interest" description="Disordered" evidence="2">
    <location>
        <begin position="177"/>
        <end position="231"/>
    </location>
</feature>
<evidence type="ECO:0000313" key="4">
    <source>
        <dbReference type="Proteomes" id="UP001336250"/>
    </source>
</evidence>
<comment type="caution">
    <text evidence="3">The sequence shown here is derived from an EMBL/GenBank/DDBJ whole genome shotgun (WGS) entry which is preliminary data.</text>
</comment>
<dbReference type="GO" id="GO:0051131">
    <property type="term" value="P:chaperone-mediated protein complex assembly"/>
    <property type="evidence" value="ECO:0007669"/>
    <property type="project" value="InterPro"/>
</dbReference>